<evidence type="ECO:0000313" key="3">
    <source>
        <dbReference type="Proteomes" id="UP001196843"/>
    </source>
</evidence>
<dbReference type="InterPro" id="IPR024983">
    <property type="entry name" value="CHAT_dom"/>
</dbReference>
<sequence length="832" mass="88648">MGTLADSEAMHRRGVDLANLGRYADALRVLRIAFDGAHQGGDVNLMARAAGTIAYVLARTGDVDAGERLCLDMLSRDDLDAVTIAQLHGQLGALALERGLLEQAVDWLSKGVDGLKEHPVRQANVLMNRGLVEMDRGRLDAARADLELAEQIYREAGLSDEANQAVHNLGYLAMRGGDLVTALSLMQRVRDPLDDESDVWAAINELDRAEVLRDAGLVTDAERLLSTVATVLGRHRAPRERAGAEYQLARSLLTHSPERAATVSRAAARRFRALGSEGWALRAEAIALRARLAVDRIDRSGRPIASARRLPSVRAVDETVAQLRAHRFLAEAEALALTDTLARIRRSRRASMPLPRVPRRMPLEVTMLAAEVRAAAAAVSTREADCRREAAAGLELLERTQATFGSLDLQTSSAMRATGLLTVGLASALRSRRPEVIFEWSERARLMSQRVLPLRPPPNPELAADLSELRTIRAAASDGDWLADPRAAALHRRAQERQWSSAASAGLTGRISLSQLQAALAPEEMLVTYVFDGTDLVALAVSGGEATMIDLSLRDVGAALVGLRADLDVAASVTSGPLAEVVRMSLRERLGRISSLLVEPLGAALQSARRIVLLTPGVLAGIPWSMLPGLRGHAVAVAGSASAWAENRSRGELRHSSAGFVVGPRVARGDEEVAAAAVPWTKSPILLGDAARVGAVTALASQVDVLHIAAHGRHAVDNPMFSGLELADGTLFGYDIDLIENVPDTVILSACEVGRSSVRWGEEAVGMTRVWLHAGARCVVAAPVVVADDDACELLAAMHEGLAAGIPPSVALAEASERTGIVAPFQVHGAGF</sequence>
<dbReference type="RefSeq" id="WP_220302305.1">
    <property type="nucleotide sequence ID" value="NZ_JAEUAW010000021.1"/>
</dbReference>
<dbReference type="SUPFAM" id="SSF48452">
    <property type="entry name" value="TPR-like"/>
    <property type="match status" value="2"/>
</dbReference>
<accession>A0ABS7HTN4</accession>
<dbReference type="Gene3D" id="1.25.40.10">
    <property type="entry name" value="Tetratricopeptide repeat domain"/>
    <property type="match status" value="2"/>
</dbReference>
<evidence type="ECO:0000313" key="2">
    <source>
        <dbReference type="EMBL" id="MBW9095606.1"/>
    </source>
</evidence>
<keyword evidence="3" id="KW-1185">Reference proteome</keyword>
<dbReference type="InterPro" id="IPR011990">
    <property type="entry name" value="TPR-like_helical_dom_sf"/>
</dbReference>
<dbReference type="Pfam" id="PF12770">
    <property type="entry name" value="CHAT"/>
    <property type="match status" value="1"/>
</dbReference>
<organism evidence="2 3">
    <name type="scientific">Microbacterium jejuense</name>
    <dbReference type="NCBI Taxonomy" id="1263637"/>
    <lineage>
        <taxon>Bacteria</taxon>
        <taxon>Bacillati</taxon>
        <taxon>Actinomycetota</taxon>
        <taxon>Actinomycetes</taxon>
        <taxon>Micrococcales</taxon>
        <taxon>Microbacteriaceae</taxon>
        <taxon>Microbacterium</taxon>
    </lineage>
</organism>
<proteinExistence type="predicted"/>
<dbReference type="EMBL" id="JAEUAW010000021">
    <property type="protein sequence ID" value="MBW9095606.1"/>
    <property type="molecule type" value="Genomic_DNA"/>
</dbReference>
<comment type="caution">
    <text evidence="2">The sequence shown here is derived from an EMBL/GenBank/DDBJ whole genome shotgun (WGS) entry which is preliminary data.</text>
</comment>
<dbReference type="Proteomes" id="UP001196843">
    <property type="component" value="Unassembled WGS sequence"/>
</dbReference>
<feature type="domain" description="CHAT" evidence="1">
    <location>
        <begin position="588"/>
        <end position="816"/>
    </location>
</feature>
<name>A0ABS7HTN4_9MICO</name>
<reference evidence="2 3" key="1">
    <citation type="journal article" date="2021" name="MBio">
        <title>Poor Competitiveness of Bradyrhizobium in Pigeon Pea Root Colonization in Indian Soils.</title>
        <authorList>
            <person name="Chalasani D."/>
            <person name="Basu A."/>
            <person name="Pullabhotla S.V.S.R.N."/>
            <person name="Jorrin B."/>
            <person name="Neal A.L."/>
            <person name="Poole P.S."/>
            <person name="Podile A.R."/>
            <person name="Tkacz A."/>
        </authorList>
    </citation>
    <scope>NUCLEOTIDE SEQUENCE [LARGE SCALE GENOMIC DNA]</scope>
    <source>
        <strain evidence="2 3">HU14</strain>
    </source>
</reference>
<protein>
    <submittedName>
        <fullName evidence="2">CHAT domain-containing protein</fullName>
    </submittedName>
</protein>
<evidence type="ECO:0000259" key="1">
    <source>
        <dbReference type="Pfam" id="PF12770"/>
    </source>
</evidence>
<gene>
    <name evidence="2" type="ORF">JNB62_18155</name>
</gene>